<keyword evidence="3 5" id="KW-1133">Transmembrane helix</keyword>
<gene>
    <name evidence="7" type="ORF">D2N39_00920</name>
</gene>
<dbReference type="Pfam" id="PF07298">
    <property type="entry name" value="NnrU"/>
    <property type="match status" value="1"/>
</dbReference>
<evidence type="ECO:0000259" key="6">
    <source>
        <dbReference type="Pfam" id="PF07298"/>
    </source>
</evidence>
<dbReference type="EMBL" id="QXXQ01000001">
    <property type="protein sequence ID" value="RID93518.1"/>
    <property type="molecule type" value="Genomic_DNA"/>
</dbReference>
<keyword evidence="4 5" id="KW-0472">Membrane</keyword>
<accession>A0A398BYK6</accession>
<feature type="transmembrane region" description="Helical" evidence="5">
    <location>
        <begin position="139"/>
        <end position="159"/>
    </location>
</feature>
<feature type="domain" description="NnrU" evidence="6">
    <location>
        <begin position="6"/>
        <end position="220"/>
    </location>
</feature>
<evidence type="ECO:0000256" key="2">
    <source>
        <dbReference type="ARBA" id="ARBA00022692"/>
    </source>
</evidence>
<name>A0A398BYK6_9RHOB</name>
<evidence type="ECO:0000313" key="7">
    <source>
        <dbReference type="EMBL" id="RID93518.1"/>
    </source>
</evidence>
<comment type="subcellular location">
    <subcellularLocation>
        <location evidence="1">Membrane</location>
        <topology evidence="1">Multi-pass membrane protein</topology>
    </subcellularLocation>
</comment>
<feature type="transmembrane region" description="Helical" evidence="5">
    <location>
        <begin position="194"/>
        <end position="212"/>
    </location>
</feature>
<keyword evidence="2 5" id="KW-0812">Transmembrane</keyword>
<comment type="caution">
    <text evidence="7">The sequence shown here is derived from an EMBL/GenBank/DDBJ whole genome shotgun (WGS) entry which is preliminary data.</text>
</comment>
<sequence>MGWTEFILAMVAFMVSHMVPSRPALRGALVARLGRAGYGAAYGLLSLLLLAWVIFAAGRAPFVPLWDQATWMRWLVNLVMPVVVLLACLAAGAPNPLSFGGRAEGFDPARPGVAGLVRHPLLWALLLWSGAHLVANGDLAHVILFGLFAVFAALGMRAIDGRNRRLWGAARWQALTTGTSNMPFAGNWRGWRPAWWRVLLAVVIWAALWHLHEPVIGVSPLP</sequence>
<feature type="transmembrane region" description="Helical" evidence="5">
    <location>
        <begin position="6"/>
        <end position="25"/>
    </location>
</feature>
<evidence type="ECO:0000313" key="8">
    <source>
        <dbReference type="Proteomes" id="UP000266649"/>
    </source>
</evidence>
<dbReference type="RefSeq" id="WP_119132935.1">
    <property type="nucleotide sequence ID" value="NZ_QXXQ01000001.1"/>
</dbReference>
<dbReference type="Proteomes" id="UP000266649">
    <property type="component" value="Unassembled WGS sequence"/>
</dbReference>
<dbReference type="OrthoDB" id="7828645at2"/>
<dbReference type="InterPro" id="IPR009915">
    <property type="entry name" value="NnrU_dom"/>
</dbReference>
<evidence type="ECO:0000256" key="5">
    <source>
        <dbReference type="SAM" id="Phobius"/>
    </source>
</evidence>
<keyword evidence="8" id="KW-1185">Reference proteome</keyword>
<evidence type="ECO:0000256" key="1">
    <source>
        <dbReference type="ARBA" id="ARBA00004141"/>
    </source>
</evidence>
<evidence type="ECO:0000256" key="3">
    <source>
        <dbReference type="ARBA" id="ARBA00022989"/>
    </source>
</evidence>
<dbReference type="GO" id="GO:0016020">
    <property type="term" value="C:membrane"/>
    <property type="evidence" value="ECO:0007669"/>
    <property type="project" value="UniProtKB-SubCell"/>
</dbReference>
<dbReference type="AlphaFoldDB" id="A0A398BYK6"/>
<feature type="transmembrane region" description="Helical" evidence="5">
    <location>
        <begin position="71"/>
        <end position="92"/>
    </location>
</feature>
<reference evidence="7 8" key="1">
    <citation type="submission" date="2018-09" db="EMBL/GenBank/DDBJ databases">
        <title>Gemmobacter lutimaris sp. nov., a marine bacterium isolated from tidal flat.</title>
        <authorList>
            <person name="Lee D.W."/>
            <person name="Yoo Y."/>
            <person name="Kim J.-J."/>
            <person name="Kim B.S."/>
        </authorList>
    </citation>
    <scope>NUCLEOTIDE SEQUENCE [LARGE SCALE GENOMIC DNA]</scope>
    <source>
        <strain evidence="7 8">YJ-T1-11</strain>
    </source>
</reference>
<proteinExistence type="predicted"/>
<organism evidence="7 8">
    <name type="scientific">Gemmobacter lutimaris</name>
    <dbReference type="NCBI Taxonomy" id="2306023"/>
    <lineage>
        <taxon>Bacteria</taxon>
        <taxon>Pseudomonadati</taxon>
        <taxon>Pseudomonadota</taxon>
        <taxon>Alphaproteobacteria</taxon>
        <taxon>Rhodobacterales</taxon>
        <taxon>Paracoccaceae</taxon>
        <taxon>Gemmobacter</taxon>
    </lineage>
</organism>
<evidence type="ECO:0000256" key="4">
    <source>
        <dbReference type="ARBA" id="ARBA00023136"/>
    </source>
</evidence>
<feature type="transmembrane region" description="Helical" evidence="5">
    <location>
        <begin position="37"/>
        <end position="59"/>
    </location>
</feature>
<protein>
    <submittedName>
        <fullName evidence="7">NnrU family protein</fullName>
    </submittedName>
</protein>